<proteinExistence type="inferred from homology"/>
<feature type="region of interest" description="Disordered" evidence="7">
    <location>
        <begin position="148"/>
        <end position="355"/>
    </location>
</feature>
<dbReference type="GO" id="GO:0003723">
    <property type="term" value="F:RNA binding"/>
    <property type="evidence" value="ECO:0007669"/>
    <property type="project" value="UniProtKB-UniRule"/>
</dbReference>
<dbReference type="GO" id="GO:0005730">
    <property type="term" value="C:nucleolus"/>
    <property type="evidence" value="ECO:0007669"/>
    <property type="project" value="TreeGrafter"/>
</dbReference>
<evidence type="ECO:0000256" key="3">
    <source>
        <dbReference type="ARBA" id="ARBA00022552"/>
    </source>
</evidence>
<evidence type="ECO:0000256" key="4">
    <source>
        <dbReference type="ARBA" id="ARBA00022884"/>
    </source>
</evidence>
<comment type="function">
    <text evidence="6">Required for exosome-dependent processing of pre-rRNA and small nucleolar RNA (snRNA) precursors. Involved in processing of 35S pre-rRNA at the A0, A1 and A2 sites.</text>
</comment>
<dbReference type="PANTHER" id="PTHR15341">
    <property type="entry name" value="SUN-COR STEROID HORMONE RECEPTOR CO-REPRESSOR"/>
    <property type="match status" value="1"/>
</dbReference>
<comment type="caution">
    <text evidence="8">The sequence shown here is derived from an EMBL/GenBank/DDBJ whole genome shotgun (WGS) entry which is preliminary data.</text>
</comment>
<protein>
    <recommendedName>
        <fullName evidence="6">Exosome complex protein</fullName>
    </recommendedName>
</protein>
<dbReference type="InterPro" id="IPR011082">
    <property type="entry name" value="Exosome-assoc_fac/DNA_repair"/>
</dbReference>
<feature type="compositionally biased region" description="Basic residues" evidence="7">
    <location>
        <begin position="345"/>
        <end position="355"/>
    </location>
</feature>
<feature type="compositionally biased region" description="Acidic residues" evidence="7">
    <location>
        <begin position="193"/>
        <end position="207"/>
    </location>
</feature>
<dbReference type="InterPro" id="IPR007146">
    <property type="entry name" value="Sas10/Utp3/C1D"/>
</dbReference>
<feature type="compositionally biased region" description="Basic and acidic residues" evidence="7">
    <location>
        <begin position="221"/>
        <end position="232"/>
    </location>
</feature>
<dbReference type="PANTHER" id="PTHR15341:SF3">
    <property type="entry name" value="NUCLEAR NUCLEIC ACID-BINDING PROTEIN C1D"/>
    <property type="match status" value="1"/>
</dbReference>
<gene>
    <name evidence="8" type="ORF">EK21DRAFT_97593</name>
</gene>
<dbReference type="GO" id="GO:0003677">
    <property type="term" value="F:DNA binding"/>
    <property type="evidence" value="ECO:0007669"/>
    <property type="project" value="TreeGrafter"/>
</dbReference>
<dbReference type="GO" id="GO:0000460">
    <property type="term" value="P:maturation of 5.8S rRNA"/>
    <property type="evidence" value="ECO:0007669"/>
    <property type="project" value="TreeGrafter"/>
</dbReference>
<feature type="compositionally biased region" description="Polar residues" evidence="7">
    <location>
        <begin position="259"/>
        <end position="269"/>
    </location>
</feature>
<evidence type="ECO:0000256" key="2">
    <source>
        <dbReference type="ARBA" id="ARBA00009154"/>
    </source>
</evidence>
<feature type="compositionally biased region" description="Basic residues" evidence="7">
    <location>
        <begin position="233"/>
        <end position="245"/>
    </location>
</feature>
<evidence type="ECO:0000256" key="1">
    <source>
        <dbReference type="ARBA" id="ARBA00004123"/>
    </source>
</evidence>
<dbReference type="AlphaFoldDB" id="A0A9P4LP22"/>
<feature type="compositionally biased region" description="Low complexity" evidence="7">
    <location>
        <begin position="278"/>
        <end position="296"/>
    </location>
</feature>
<evidence type="ECO:0000313" key="9">
    <source>
        <dbReference type="Proteomes" id="UP000799777"/>
    </source>
</evidence>
<dbReference type="OrthoDB" id="1421013at2759"/>
<dbReference type="GO" id="GO:0000178">
    <property type="term" value="C:exosome (RNase complex)"/>
    <property type="evidence" value="ECO:0007669"/>
    <property type="project" value="TreeGrafter"/>
</dbReference>
<dbReference type="Proteomes" id="UP000799777">
    <property type="component" value="Unassembled WGS sequence"/>
</dbReference>
<keyword evidence="3 6" id="KW-0698">rRNA processing</keyword>
<reference evidence="8" key="1">
    <citation type="journal article" date="2020" name="Stud. Mycol.">
        <title>101 Dothideomycetes genomes: a test case for predicting lifestyles and emergence of pathogens.</title>
        <authorList>
            <person name="Haridas S."/>
            <person name="Albert R."/>
            <person name="Binder M."/>
            <person name="Bloem J."/>
            <person name="Labutti K."/>
            <person name="Salamov A."/>
            <person name="Andreopoulos B."/>
            <person name="Baker S."/>
            <person name="Barry K."/>
            <person name="Bills G."/>
            <person name="Bluhm B."/>
            <person name="Cannon C."/>
            <person name="Castanera R."/>
            <person name="Culley D."/>
            <person name="Daum C."/>
            <person name="Ezra D."/>
            <person name="Gonzalez J."/>
            <person name="Henrissat B."/>
            <person name="Kuo A."/>
            <person name="Liang C."/>
            <person name="Lipzen A."/>
            <person name="Lutzoni F."/>
            <person name="Magnuson J."/>
            <person name="Mondo S."/>
            <person name="Nolan M."/>
            <person name="Ohm R."/>
            <person name="Pangilinan J."/>
            <person name="Park H.-J."/>
            <person name="Ramirez L."/>
            <person name="Alfaro M."/>
            <person name="Sun H."/>
            <person name="Tritt A."/>
            <person name="Yoshinaga Y."/>
            <person name="Zwiers L.-H."/>
            <person name="Turgeon B."/>
            <person name="Goodwin S."/>
            <person name="Spatafora J."/>
            <person name="Crous P."/>
            <person name="Grigoriev I."/>
        </authorList>
    </citation>
    <scope>NUCLEOTIDE SEQUENCE</scope>
    <source>
        <strain evidence="8">CBS 110217</strain>
    </source>
</reference>
<evidence type="ECO:0000256" key="5">
    <source>
        <dbReference type="ARBA" id="ARBA00023242"/>
    </source>
</evidence>
<feature type="compositionally biased region" description="Low complexity" evidence="7">
    <location>
        <begin position="175"/>
        <end position="189"/>
    </location>
</feature>
<sequence length="355" mass="38738">MDPQTDLPDLVEDLEVNIDELSETLSPLLATSLSTAASSLPLLDKAKLYVLAAYSVESLLYSTLQASGVNAKEHAIFKELARLKGYFAKIKQAEERMTVLTVPKAKLDVGAAARFIRHGLAGNDKYDLQRAERMAKEKARAQLKARQINKKFEDNGEEKAASVTPQKRLVEDVEAPQPQAQAQPQAEPALQSDQEDEEVLEGLEEPEAASVVEQPAAKKPKLPDSEPMDIDKPKRKTRGRKKKAFKSTDASEAEAEPQSPVTTEPAPSTTEEDTASAPTTQDSTDLTTPTSTTKPTRTTRSRKSKIALDEAEATSKDIDVPARAPKTRSERFKGLLDGSVPEKAKKGRGRPKKAN</sequence>
<organism evidence="8 9">
    <name type="scientific">Setomelanomma holmii</name>
    <dbReference type="NCBI Taxonomy" id="210430"/>
    <lineage>
        <taxon>Eukaryota</taxon>
        <taxon>Fungi</taxon>
        <taxon>Dikarya</taxon>
        <taxon>Ascomycota</taxon>
        <taxon>Pezizomycotina</taxon>
        <taxon>Dothideomycetes</taxon>
        <taxon>Pleosporomycetidae</taxon>
        <taxon>Pleosporales</taxon>
        <taxon>Pleosporineae</taxon>
        <taxon>Phaeosphaeriaceae</taxon>
        <taxon>Setomelanomma</taxon>
    </lineage>
</organism>
<comment type="similarity">
    <text evidence="2 6">Belongs to the C1D family.</text>
</comment>
<dbReference type="EMBL" id="ML978161">
    <property type="protein sequence ID" value="KAF2034516.1"/>
    <property type="molecule type" value="Genomic_DNA"/>
</dbReference>
<name>A0A9P4LP22_9PLEO</name>
<dbReference type="Pfam" id="PF04000">
    <property type="entry name" value="Sas10_Utp3"/>
    <property type="match status" value="1"/>
</dbReference>
<comment type="subcellular location">
    <subcellularLocation>
        <location evidence="1 6">Nucleus</location>
    </subcellularLocation>
</comment>
<keyword evidence="5 6" id="KW-0539">Nucleus</keyword>
<evidence type="ECO:0000256" key="6">
    <source>
        <dbReference type="RuleBase" id="RU368003"/>
    </source>
</evidence>
<keyword evidence="9" id="KW-1185">Reference proteome</keyword>
<keyword evidence="4 6" id="KW-0694">RNA-binding</keyword>
<feature type="compositionally biased region" description="Basic and acidic residues" evidence="7">
    <location>
        <begin position="327"/>
        <end position="344"/>
    </location>
</feature>
<feature type="compositionally biased region" description="Basic and acidic residues" evidence="7">
    <location>
        <begin position="150"/>
        <end position="160"/>
    </location>
</feature>
<accession>A0A9P4LP22</accession>
<evidence type="ECO:0000313" key="8">
    <source>
        <dbReference type="EMBL" id="KAF2034516.1"/>
    </source>
</evidence>
<dbReference type="GO" id="GO:0010468">
    <property type="term" value="P:regulation of gene expression"/>
    <property type="evidence" value="ECO:0007669"/>
    <property type="project" value="TreeGrafter"/>
</dbReference>
<evidence type="ECO:0000256" key="7">
    <source>
        <dbReference type="SAM" id="MobiDB-lite"/>
    </source>
</evidence>